<dbReference type="HOGENOM" id="CLU_184943_0_0_2"/>
<evidence type="ECO:0000313" key="4">
    <source>
        <dbReference type="Proteomes" id="UP000030710"/>
    </source>
</evidence>
<dbReference type="STRING" id="1238425.J07HQW2_02777"/>
<dbReference type="eggNOG" id="arCOG06419">
    <property type="taxonomic scope" value="Archaea"/>
</dbReference>
<proteinExistence type="predicted"/>
<feature type="transmembrane region" description="Helical" evidence="1">
    <location>
        <begin position="59"/>
        <end position="81"/>
    </location>
</feature>
<dbReference type="Proteomes" id="UP000030710">
    <property type="component" value="Unassembled WGS sequence"/>
</dbReference>
<sequence>MNHIFYILYNFQSLRVVGLLAGSTMKRIISALLWGLLGILSFGVLIQGYHLLIRPINIGLGRLGIIAIVIGAVVASIAYTIEVRLLSNRRV</sequence>
<evidence type="ECO:0000259" key="2">
    <source>
        <dbReference type="Pfam" id="PF25938"/>
    </source>
</evidence>
<name>U1PRA6_9EURY</name>
<feature type="domain" description="DUF7981" evidence="2">
    <location>
        <begin position="25"/>
        <end position="90"/>
    </location>
</feature>
<feature type="transmembrane region" description="Helical" evidence="1">
    <location>
        <begin position="31"/>
        <end position="53"/>
    </location>
</feature>
<evidence type="ECO:0000256" key="1">
    <source>
        <dbReference type="SAM" id="Phobius"/>
    </source>
</evidence>
<keyword evidence="1" id="KW-1133">Transmembrane helix</keyword>
<keyword evidence="1" id="KW-0812">Transmembrane</keyword>
<keyword evidence="1" id="KW-0472">Membrane</keyword>
<accession>U1PRA6</accession>
<dbReference type="InterPro" id="IPR058287">
    <property type="entry name" value="DUF7981"/>
</dbReference>
<evidence type="ECO:0000313" key="3">
    <source>
        <dbReference type="EMBL" id="ERG96302.1"/>
    </source>
</evidence>
<dbReference type="AlphaFoldDB" id="U1PRA6"/>
<protein>
    <recommendedName>
        <fullName evidence="2">DUF7981 domain-containing protein</fullName>
    </recommendedName>
</protein>
<dbReference type="EMBL" id="KE356561">
    <property type="protein sequence ID" value="ERG96302.1"/>
    <property type="molecule type" value="Genomic_DNA"/>
</dbReference>
<dbReference type="Pfam" id="PF25938">
    <property type="entry name" value="DUF7981"/>
    <property type="match status" value="1"/>
</dbReference>
<organism evidence="3 4">
    <name type="scientific">Haloquadratum walsbyi J07HQW2</name>
    <dbReference type="NCBI Taxonomy" id="1238425"/>
    <lineage>
        <taxon>Archaea</taxon>
        <taxon>Methanobacteriati</taxon>
        <taxon>Methanobacteriota</taxon>
        <taxon>Stenosarchaea group</taxon>
        <taxon>Halobacteria</taxon>
        <taxon>Halobacteriales</taxon>
        <taxon>Haloferacaceae</taxon>
        <taxon>Haloquadratum</taxon>
    </lineage>
</organism>
<reference evidence="3 4" key="1">
    <citation type="journal article" date="2013" name="PLoS ONE">
        <title>Assembly-driven community genomics of a hypersaline microbial ecosystem.</title>
        <authorList>
            <person name="Podell S."/>
            <person name="Ugalde J.A."/>
            <person name="Narasingarao P."/>
            <person name="Banfield J.F."/>
            <person name="Heidelberg K.B."/>
            <person name="Allen E.E."/>
        </authorList>
    </citation>
    <scope>NUCLEOTIDE SEQUENCE [LARGE SCALE GENOMIC DNA]</scope>
    <source>
        <strain evidence="4">J07HQW2</strain>
    </source>
</reference>
<gene>
    <name evidence="3" type="ORF">J07HQW2_02777</name>
</gene>